<name>A0ABU0YVT6_9MICO</name>
<feature type="domain" description="VOC" evidence="3">
    <location>
        <begin position="430"/>
        <end position="571"/>
    </location>
</feature>
<dbReference type="InterPro" id="IPR043700">
    <property type="entry name" value="DSD"/>
</dbReference>
<evidence type="ECO:0000259" key="3">
    <source>
        <dbReference type="PROSITE" id="PS51819"/>
    </source>
</evidence>
<accession>A0ABU0YVT6</accession>
<keyword evidence="5" id="KW-1185">Reference proteome</keyword>
<evidence type="ECO:0000313" key="4">
    <source>
        <dbReference type="EMBL" id="MDQ7876440.1"/>
    </source>
</evidence>
<dbReference type="SUPFAM" id="SSF54593">
    <property type="entry name" value="Glyoxalase/Bleomycin resistance protein/Dihydroxybiphenyl dioxygenase"/>
    <property type="match status" value="1"/>
</dbReference>
<protein>
    <recommendedName>
        <fullName evidence="2">3-dehydroshikimate dehydratase</fullName>
        <shortName evidence="2">DSD</shortName>
        <ecNumber evidence="2">4.2.1.118</ecNumber>
    </recommendedName>
</protein>
<dbReference type="Pfam" id="PF01261">
    <property type="entry name" value="AP_endonuc_2"/>
    <property type="match status" value="1"/>
</dbReference>
<feature type="binding site" evidence="2">
    <location>
        <position position="191"/>
    </location>
    <ligand>
        <name>a divalent metal cation</name>
        <dbReference type="ChEBI" id="CHEBI:60240"/>
        <note>catalytic</note>
    </ligand>
</feature>
<dbReference type="PROSITE" id="PS51819">
    <property type="entry name" value="VOC"/>
    <property type="match status" value="2"/>
</dbReference>
<dbReference type="InterPro" id="IPR013022">
    <property type="entry name" value="Xyl_isomerase-like_TIM-brl"/>
</dbReference>
<comment type="similarity">
    <text evidence="2">Belongs to the bacterial two-domain DSD family.</text>
</comment>
<feature type="binding site" evidence="2">
    <location>
        <position position="134"/>
    </location>
    <ligand>
        <name>a divalent metal cation</name>
        <dbReference type="ChEBI" id="CHEBI:60240"/>
        <note>catalytic</note>
    </ligand>
</feature>
<dbReference type="Proteomes" id="UP001235133">
    <property type="component" value="Unassembled WGS sequence"/>
</dbReference>
<dbReference type="EC" id="4.2.1.118" evidence="2"/>
<feature type="binding site" evidence="2">
    <location>
        <position position="239"/>
    </location>
    <ligand>
        <name>a divalent metal cation</name>
        <dbReference type="ChEBI" id="CHEBI:60240"/>
        <note>catalytic</note>
    </ligand>
</feature>
<dbReference type="SUPFAM" id="SSF51658">
    <property type="entry name" value="Xylose isomerase-like"/>
    <property type="match status" value="1"/>
</dbReference>
<dbReference type="RefSeq" id="WP_308865836.1">
    <property type="nucleotide sequence ID" value="NZ_JAVFWO010000001.1"/>
</dbReference>
<dbReference type="EMBL" id="JAVFWO010000001">
    <property type="protein sequence ID" value="MDQ7876440.1"/>
    <property type="molecule type" value="Genomic_DNA"/>
</dbReference>
<dbReference type="HAMAP" id="MF_02238">
    <property type="entry name" value="DSD"/>
    <property type="match status" value="1"/>
</dbReference>
<dbReference type="InterPro" id="IPR037523">
    <property type="entry name" value="VOC_core"/>
</dbReference>
<dbReference type="InterPro" id="IPR050312">
    <property type="entry name" value="IolE/XylAMocC-like"/>
</dbReference>
<feature type="binding site" evidence="2">
    <location>
        <position position="579"/>
    </location>
    <ligand>
        <name>Mg(2+)</name>
        <dbReference type="ChEBI" id="CHEBI:18420"/>
    </ligand>
</feature>
<feature type="binding site" evidence="2">
    <location>
        <position position="503"/>
    </location>
    <ligand>
        <name>Mg(2+)</name>
        <dbReference type="ChEBI" id="CHEBI:18420"/>
    </ligand>
</feature>
<feature type="domain" description="VOC" evidence="3">
    <location>
        <begin position="296"/>
        <end position="406"/>
    </location>
</feature>
<reference evidence="4 5" key="1">
    <citation type="submission" date="2023-08" db="EMBL/GenBank/DDBJ databases">
        <title>Microbacterium psychrotolerans sp. nov., a psychrotolerant bacterium isolated from soil in Heilongjiang Province, China.</title>
        <authorList>
            <person name="An P."/>
            <person name="Zhao D."/>
            <person name="Xiang H."/>
        </authorList>
    </citation>
    <scope>NUCLEOTIDE SEQUENCE [LARGE SCALE GENOMIC DNA]</scope>
    <source>
        <strain evidence="4 5">QXD-8</strain>
    </source>
</reference>
<sequence length="614" mass="67054">MRTSIATVCLSGTLDEKLIAASTAGFDGVEIFEPDLIASPRSPEEIRDRAGELGLTLDLYQPFRDFEGVGPELLEQNLRRAAAKFALMNRLGIGTMLLCSNVATARSGDEQLSAAQLRQLGDVADRFGVRVAYEALAWGRFVDSYEAAARIVRLADHPRLGLCLDSFHILSRGHNPEAIETIPAEKIFFVQMADAPLLSLDVLSWSRHHRLFPGEGGFDLGTFMAHLVRTGYDGPVSLEIFNDTFRQADPLATAIDARRSLRWLEHETAAALGAPAGGRAARMSTAGLPEVDPPADVNYVELRTDEVPELRRLLTQLGFRPHGEHRTKPVELWTHGAARVVLGAPDSGRPQPTVAGIGLSVGDPSRALRRARELFAPEVPRAEGEGDEPLVGVSAPDGSEVFFGAGRGAQPMWVSEFGTPDGDDAGMIERVDHLNLAQPWQHFDAAVLFFHSVLDLRTEASVEVAAPVGLVRSQVLRSRNDVLRIALNLVPSGAGEDAILPQHIAFATADVLELARAARARGFRPLDIPSNYYDDIEARYQIDPALLHDLRELNVMYDRDDAGEFLHFYTHPIGTVFLEVVERRGAYAGYGALNAPVRLAAQYQHRRAGEGVLT</sequence>
<keyword evidence="2" id="KW-0479">Metal-binding</keyword>
<comment type="catalytic activity">
    <reaction evidence="2">
        <text>3-dehydroshikimate = 3,4-dihydroxybenzoate + H2O</text>
        <dbReference type="Rhea" id="RHEA:24848"/>
        <dbReference type="ChEBI" id="CHEBI:15377"/>
        <dbReference type="ChEBI" id="CHEBI:16630"/>
        <dbReference type="ChEBI" id="CHEBI:36241"/>
        <dbReference type="EC" id="4.2.1.118"/>
    </reaction>
</comment>
<gene>
    <name evidence="4" type="ORF">Q9R08_00480</name>
</gene>
<dbReference type="Gene3D" id="3.10.180.10">
    <property type="entry name" value="2,3-Dihydroxybiphenyl 1,2-Dioxygenase, domain 1"/>
    <property type="match status" value="2"/>
</dbReference>
<dbReference type="InterPro" id="IPR029068">
    <property type="entry name" value="Glyas_Bleomycin-R_OHBP_Dase"/>
</dbReference>
<dbReference type="InterPro" id="IPR004360">
    <property type="entry name" value="Glyas_Fos-R_dOase_dom"/>
</dbReference>
<evidence type="ECO:0000256" key="1">
    <source>
        <dbReference type="ARBA" id="ARBA00023277"/>
    </source>
</evidence>
<evidence type="ECO:0000256" key="2">
    <source>
        <dbReference type="HAMAP-Rule" id="MF_02238"/>
    </source>
</evidence>
<dbReference type="InterPro" id="IPR036237">
    <property type="entry name" value="Xyl_isomerase-like_sf"/>
</dbReference>
<dbReference type="Gene3D" id="3.20.20.150">
    <property type="entry name" value="Divalent-metal-dependent TIM barrel enzymes"/>
    <property type="match status" value="1"/>
</dbReference>
<dbReference type="PANTHER" id="PTHR12110">
    <property type="entry name" value="HYDROXYPYRUVATE ISOMERASE"/>
    <property type="match status" value="1"/>
</dbReference>
<keyword evidence="2" id="KW-0456">Lyase</keyword>
<feature type="binding site" evidence="2">
    <location>
        <position position="165"/>
    </location>
    <ligand>
        <name>a divalent metal cation</name>
        <dbReference type="ChEBI" id="CHEBI:60240"/>
        <note>catalytic</note>
    </ligand>
</feature>
<dbReference type="PANTHER" id="PTHR12110:SF21">
    <property type="entry name" value="XYLOSE ISOMERASE-LIKE TIM BARREL DOMAIN-CONTAINING PROTEIN"/>
    <property type="match status" value="1"/>
</dbReference>
<comment type="function">
    <text evidence="2">Catalyzes the conversion of 3-dehydroshikimate to protocatechuate (3,4-dihydroxybenzoate), a common intermediate of quinate and shikimate degradation pathways.</text>
</comment>
<comment type="caution">
    <text evidence="4">The sequence shown here is derived from an EMBL/GenBank/DDBJ whole genome shotgun (WGS) entry which is preliminary data.</text>
</comment>
<dbReference type="Pfam" id="PF00903">
    <property type="entry name" value="Glyoxalase"/>
    <property type="match status" value="1"/>
</dbReference>
<comment type="pathway">
    <text evidence="2">Aromatic compound metabolism; 3,4-dihydroxybenzoate biosynthesis.</text>
</comment>
<feature type="binding site" evidence="2">
    <location>
        <position position="433"/>
    </location>
    <ligand>
        <name>Mg(2+)</name>
        <dbReference type="ChEBI" id="CHEBI:18420"/>
    </ligand>
</feature>
<keyword evidence="1" id="KW-0119">Carbohydrate metabolism</keyword>
<proteinExistence type="inferred from homology"/>
<evidence type="ECO:0000313" key="5">
    <source>
        <dbReference type="Proteomes" id="UP001235133"/>
    </source>
</evidence>
<organism evidence="4 5">
    <name type="scientific">Microbacterium psychrotolerans</name>
    <dbReference type="NCBI Taxonomy" id="3068321"/>
    <lineage>
        <taxon>Bacteria</taxon>
        <taxon>Bacillati</taxon>
        <taxon>Actinomycetota</taxon>
        <taxon>Actinomycetes</taxon>
        <taxon>Micrococcales</taxon>
        <taxon>Microbacteriaceae</taxon>
        <taxon>Microbacterium</taxon>
    </lineage>
</organism>
<comment type="cofactor">
    <cofactor evidence="2">
        <name>a divalent metal cation</name>
        <dbReference type="ChEBI" id="CHEBI:60240"/>
    </cofactor>
</comment>